<accession>A0AA38X9X3</accession>
<proteinExistence type="predicted"/>
<reference evidence="1" key="1">
    <citation type="submission" date="2022-10" db="EMBL/GenBank/DDBJ databases">
        <title>Culturing micro-colonial fungi from biological soil crusts in the Mojave desert and describing Neophaeococcomyces mojavensis, and introducing the new genera and species Taxawa tesnikishii.</title>
        <authorList>
            <person name="Kurbessoian T."/>
            <person name="Stajich J.E."/>
        </authorList>
    </citation>
    <scope>NUCLEOTIDE SEQUENCE</scope>
    <source>
        <strain evidence="1">TK_41</strain>
    </source>
</reference>
<keyword evidence="2" id="KW-1185">Reference proteome</keyword>
<organism evidence="1 2">
    <name type="scientific">Cladophialophora chaetospira</name>
    <dbReference type="NCBI Taxonomy" id="386627"/>
    <lineage>
        <taxon>Eukaryota</taxon>
        <taxon>Fungi</taxon>
        <taxon>Dikarya</taxon>
        <taxon>Ascomycota</taxon>
        <taxon>Pezizomycotina</taxon>
        <taxon>Eurotiomycetes</taxon>
        <taxon>Chaetothyriomycetidae</taxon>
        <taxon>Chaetothyriales</taxon>
        <taxon>Herpotrichiellaceae</taxon>
        <taxon>Cladophialophora</taxon>
    </lineage>
</organism>
<gene>
    <name evidence="1" type="ORF">H2200_005899</name>
</gene>
<protein>
    <recommendedName>
        <fullName evidence="3">Transcription factor domain-containing protein</fullName>
    </recommendedName>
</protein>
<dbReference type="AlphaFoldDB" id="A0AA38X9X3"/>
<dbReference type="EMBL" id="JAPDRK010000008">
    <property type="protein sequence ID" value="KAJ9609572.1"/>
    <property type="molecule type" value="Genomic_DNA"/>
</dbReference>
<evidence type="ECO:0000313" key="1">
    <source>
        <dbReference type="EMBL" id="KAJ9609572.1"/>
    </source>
</evidence>
<evidence type="ECO:0008006" key="3">
    <source>
        <dbReference type="Google" id="ProtNLM"/>
    </source>
</evidence>
<evidence type="ECO:0000313" key="2">
    <source>
        <dbReference type="Proteomes" id="UP001172673"/>
    </source>
</evidence>
<name>A0AA38X9X3_9EURO</name>
<sequence>MLQQSGWPGERSASQHDVELANEPLTPEFLAGFKHALLASPAAQDNENLLTRSLRSVHHGDDFTYPMAILYDFPELPDEPVLISLEQSFFTRFHDHVMINELPLQKQPQQVLPPYLRLAVACLSCAASYDESPLQEPRDIARKLFLAGDRLWAVMLEVDNSEARTLESVISVLRLHAILLSMYGVLSADVAVWHPVEQYLLPSATTIARRLRLHESPLTNGTTTPQLINPKARSSVIACLLLVNVLGALHLNMPCYLTPNELGIHLGPEPVTFSQIYTSLLDPDLALAAGPASQCMPSLLLIAVLTDCICLRRSLADLVSLGSEDSKSHRGAQLAYNPHQVLSPVREYRRMEDRLSSALDKWMERFGHDAAPDNLALAYFCRLYLASPELSILPRLAHYPPVVQRENLSAVDSSVNVSDQSVAHAWAILENVDTRSKDEDTMCAIWSPIIVFYAALVVWARSQQRNDQGTKAGSVKQLLVFKLELERMRWPCCVEMASTLDRLMEQGRSSIRH</sequence>
<comment type="caution">
    <text evidence="1">The sequence shown here is derived from an EMBL/GenBank/DDBJ whole genome shotgun (WGS) entry which is preliminary data.</text>
</comment>
<dbReference type="CDD" id="cd12148">
    <property type="entry name" value="fungal_TF_MHR"/>
    <property type="match status" value="1"/>
</dbReference>
<dbReference type="Proteomes" id="UP001172673">
    <property type="component" value="Unassembled WGS sequence"/>
</dbReference>